<dbReference type="AlphaFoldDB" id="A0A5N6ISC3"/>
<organism evidence="2 3">
    <name type="scientific">Aspergillus minisclerotigenes</name>
    <dbReference type="NCBI Taxonomy" id="656917"/>
    <lineage>
        <taxon>Eukaryota</taxon>
        <taxon>Fungi</taxon>
        <taxon>Dikarya</taxon>
        <taxon>Ascomycota</taxon>
        <taxon>Pezizomycotina</taxon>
        <taxon>Eurotiomycetes</taxon>
        <taxon>Eurotiomycetidae</taxon>
        <taxon>Eurotiales</taxon>
        <taxon>Aspergillaceae</taxon>
        <taxon>Aspergillus</taxon>
        <taxon>Aspergillus subgen. Circumdati</taxon>
    </lineage>
</organism>
<reference evidence="2 3" key="1">
    <citation type="submission" date="2019-04" db="EMBL/GenBank/DDBJ databases">
        <title>Fungal friends and foes A comparative genomics study of 23 Aspergillus species from section Flavi.</title>
        <authorList>
            <consortium name="DOE Joint Genome Institute"/>
            <person name="Kjaerbolling I."/>
            <person name="Vesth T.C."/>
            <person name="Frisvad J.C."/>
            <person name="Nybo J.L."/>
            <person name="Theobald S."/>
            <person name="Kildgaard S."/>
            <person name="Petersen T.I."/>
            <person name="Kuo A."/>
            <person name="Sato A."/>
            <person name="Lyhne E.K."/>
            <person name="Kogle M.E."/>
            <person name="Wiebenga A."/>
            <person name="Kun R.S."/>
            <person name="Lubbers R.J."/>
            <person name="Makela M.R."/>
            <person name="Barry K."/>
            <person name="Chovatia M."/>
            <person name="Clum A."/>
            <person name="Daum C."/>
            <person name="Haridas S."/>
            <person name="He G."/>
            <person name="LaButti K."/>
            <person name="Lipzen A."/>
            <person name="Mondo S."/>
            <person name="Pangilinan J."/>
            <person name="Riley R."/>
            <person name="Salamov A."/>
            <person name="Simmons B.A."/>
            <person name="Magnuson J.K."/>
            <person name="Henrissat B."/>
            <person name="Mortensen U.H."/>
            <person name="Larsen T.O."/>
            <person name="De vries R.P."/>
            <person name="Grigoriev I.V."/>
            <person name="Machida M."/>
            <person name="Baker S.E."/>
            <person name="Andersen M.R."/>
        </authorList>
    </citation>
    <scope>NUCLEOTIDE SEQUENCE [LARGE SCALE GENOMIC DNA]</scope>
    <source>
        <strain evidence="2 3">CBS 117635</strain>
    </source>
</reference>
<gene>
    <name evidence="2" type="ORF">BDV30DRAFT_217190</name>
</gene>
<dbReference type="PANTHER" id="PTHR15410">
    <property type="entry name" value="HIRA-INTERACTING PROTEIN 3"/>
    <property type="match status" value="1"/>
</dbReference>
<dbReference type="PANTHER" id="PTHR15410:SF2">
    <property type="entry name" value="HIRA-INTERACTING PROTEIN 3"/>
    <property type="match status" value="1"/>
</dbReference>
<dbReference type="GO" id="GO:0005634">
    <property type="term" value="C:nucleus"/>
    <property type="evidence" value="ECO:0007669"/>
    <property type="project" value="TreeGrafter"/>
</dbReference>
<feature type="compositionally biased region" description="Basic and acidic residues" evidence="1">
    <location>
        <begin position="188"/>
        <end position="210"/>
    </location>
</feature>
<feature type="region of interest" description="Disordered" evidence="1">
    <location>
        <begin position="1"/>
        <end position="25"/>
    </location>
</feature>
<accession>A0A5N6ISC3</accession>
<name>A0A5N6ISC3_9EURO</name>
<evidence type="ECO:0008006" key="4">
    <source>
        <dbReference type="Google" id="ProtNLM"/>
    </source>
</evidence>
<dbReference type="Proteomes" id="UP000326289">
    <property type="component" value="Unassembled WGS sequence"/>
</dbReference>
<feature type="compositionally biased region" description="Polar residues" evidence="1">
    <location>
        <begin position="135"/>
        <end position="144"/>
    </location>
</feature>
<feature type="region of interest" description="Disordered" evidence="1">
    <location>
        <begin position="79"/>
        <end position="261"/>
    </location>
</feature>
<sequence>MAPRRRVVSDSESESDELVGPSVPSDDALEKALRDTVAKIYKSGNMEELTVKRVRMAAEKVLGVEEGFFKGSSIWKSKSDQIIKDEVDVQDKRAQEPESDEEPEEPAPPAKKASSAKRTKLDKAETPRKRRKTSTPDPEQQSEASAPLDDESEEEVKMPAKKQSQSTAGKSTKPKPSKEQVSDDSEDVEPKKDDVAPSEAEESKNDRGEDSESEMSVVLDEEPKPTRKRQKSAGSEASTQKGKKKTTTAKAKDADLDPDQKKIKELQDLLVKCGIRKLWWRLLAPYETSKEKIGHLEGMLREAGMTGPFKGKEAERKALKIRERRELQADVVSCQEEVKLYGKDGADEESDSGRPGRRLNRGRKHLAFLEDDGEETD</sequence>
<proteinExistence type="predicted"/>
<dbReference type="EMBL" id="ML732852">
    <property type="protein sequence ID" value="KAB8269137.1"/>
    <property type="molecule type" value="Genomic_DNA"/>
</dbReference>
<evidence type="ECO:0000313" key="2">
    <source>
        <dbReference type="EMBL" id="KAB8269137.1"/>
    </source>
</evidence>
<evidence type="ECO:0000256" key="1">
    <source>
        <dbReference type="SAM" id="MobiDB-lite"/>
    </source>
</evidence>
<feature type="region of interest" description="Disordered" evidence="1">
    <location>
        <begin position="342"/>
        <end position="377"/>
    </location>
</feature>
<evidence type="ECO:0000313" key="3">
    <source>
        <dbReference type="Proteomes" id="UP000326289"/>
    </source>
</evidence>
<feature type="compositionally biased region" description="Basic residues" evidence="1">
    <location>
        <begin position="355"/>
        <end position="366"/>
    </location>
</feature>
<keyword evidence="3" id="KW-1185">Reference proteome</keyword>
<feature type="compositionally biased region" description="Basic and acidic residues" evidence="1">
    <location>
        <begin position="79"/>
        <end position="96"/>
    </location>
</feature>
<protein>
    <recommendedName>
        <fullName evidence="4">Transcriptional regulator</fullName>
    </recommendedName>
</protein>
<feature type="compositionally biased region" description="Basic and acidic residues" evidence="1">
    <location>
        <begin position="250"/>
        <end position="261"/>
    </location>
</feature>
<dbReference type="InterPro" id="IPR037647">
    <property type="entry name" value="HIRIP3"/>
</dbReference>